<organism evidence="3 4">
    <name type="scientific">Aspergillus tubingensis (strain CBS 134.48)</name>
    <dbReference type="NCBI Taxonomy" id="767770"/>
    <lineage>
        <taxon>Eukaryota</taxon>
        <taxon>Fungi</taxon>
        <taxon>Dikarya</taxon>
        <taxon>Ascomycota</taxon>
        <taxon>Pezizomycotina</taxon>
        <taxon>Eurotiomycetes</taxon>
        <taxon>Eurotiomycetidae</taxon>
        <taxon>Eurotiales</taxon>
        <taxon>Aspergillaceae</taxon>
        <taxon>Aspergillus</taxon>
        <taxon>Aspergillus subgen. Circumdati</taxon>
    </lineage>
</organism>
<feature type="region of interest" description="Disordered" evidence="1">
    <location>
        <begin position="63"/>
        <end position="93"/>
    </location>
</feature>
<dbReference type="VEuPathDB" id="FungiDB:ASPTUDRAFT_841524"/>
<reference evidence="4" key="1">
    <citation type="journal article" date="2017" name="Genome Biol.">
        <title>Comparative genomics reveals high biological diversity and specific adaptations in the industrially and medically important fungal genus Aspergillus.</title>
        <authorList>
            <person name="de Vries R.P."/>
            <person name="Riley R."/>
            <person name="Wiebenga A."/>
            <person name="Aguilar-Osorio G."/>
            <person name="Amillis S."/>
            <person name="Uchima C.A."/>
            <person name="Anderluh G."/>
            <person name="Asadollahi M."/>
            <person name="Askin M."/>
            <person name="Barry K."/>
            <person name="Battaglia E."/>
            <person name="Bayram O."/>
            <person name="Benocci T."/>
            <person name="Braus-Stromeyer S.A."/>
            <person name="Caldana C."/>
            <person name="Canovas D."/>
            <person name="Cerqueira G.C."/>
            <person name="Chen F."/>
            <person name="Chen W."/>
            <person name="Choi C."/>
            <person name="Clum A."/>
            <person name="Dos Santos R.A."/>
            <person name="Damasio A.R."/>
            <person name="Diallinas G."/>
            <person name="Emri T."/>
            <person name="Fekete E."/>
            <person name="Flipphi M."/>
            <person name="Freyberg S."/>
            <person name="Gallo A."/>
            <person name="Gournas C."/>
            <person name="Habgood R."/>
            <person name="Hainaut M."/>
            <person name="Harispe M.L."/>
            <person name="Henrissat B."/>
            <person name="Hilden K.S."/>
            <person name="Hope R."/>
            <person name="Hossain A."/>
            <person name="Karabika E."/>
            <person name="Karaffa L."/>
            <person name="Karanyi Z."/>
            <person name="Krasevec N."/>
            <person name="Kuo A."/>
            <person name="Kusch H."/>
            <person name="LaButti K."/>
            <person name="Lagendijk E.L."/>
            <person name="Lapidus A."/>
            <person name="Levasseur A."/>
            <person name="Lindquist E."/>
            <person name="Lipzen A."/>
            <person name="Logrieco A.F."/>
            <person name="MacCabe A."/>
            <person name="Maekelae M.R."/>
            <person name="Malavazi I."/>
            <person name="Melin P."/>
            <person name="Meyer V."/>
            <person name="Mielnichuk N."/>
            <person name="Miskei M."/>
            <person name="Molnar A.P."/>
            <person name="Mule G."/>
            <person name="Ngan C.Y."/>
            <person name="Orejas M."/>
            <person name="Orosz E."/>
            <person name="Ouedraogo J.P."/>
            <person name="Overkamp K.M."/>
            <person name="Park H.-S."/>
            <person name="Perrone G."/>
            <person name="Piumi F."/>
            <person name="Punt P.J."/>
            <person name="Ram A.F."/>
            <person name="Ramon A."/>
            <person name="Rauscher S."/>
            <person name="Record E."/>
            <person name="Riano-Pachon D.M."/>
            <person name="Robert V."/>
            <person name="Roehrig J."/>
            <person name="Ruller R."/>
            <person name="Salamov A."/>
            <person name="Salih N.S."/>
            <person name="Samson R.A."/>
            <person name="Sandor E."/>
            <person name="Sanguinetti M."/>
            <person name="Schuetze T."/>
            <person name="Sepcic K."/>
            <person name="Shelest E."/>
            <person name="Sherlock G."/>
            <person name="Sophianopoulou V."/>
            <person name="Squina F.M."/>
            <person name="Sun H."/>
            <person name="Susca A."/>
            <person name="Todd R.B."/>
            <person name="Tsang A."/>
            <person name="Unkles S.E."/>
            <person name="van de Wiele N."/>
            <person name="van Rossen-Uffink D."/>
            <person name="Oliveira J.V."/>
            <person name="Vesth T.C."/>
            <person name="Visser J."/>
            <person name="Yu J.-H."/>
            <person name="Zhou M."/>
            <person name="Andersen M.R."/>
            <person name="Archer D.B."/>
            <person name="Baker S.E."/>
            <person name="Benoit I."/>
            <person name="Brakhage A.A."/>
            <person name="Braus G.H."/>
            <person name="Fischer R."/>
            <person name="Frisvad J.C."/>
            <person name="Goldman G.H."/>
            <person name="Houbraken J."/>
            <person name="Oakley B."/>
            <person name="Pocsi I."/>
            <person name="Scazzocchio C."/>
            <person name="Seiboth B."/>
            <person name="vanKuyk P.A."/>
            <person name="Wortman J."/>
            <person name="Dyer P.S."/>
            <person name="Grigoriev I.V."/>
        </authorList>
    </citation>
    <scope>NUCLEOTIDE SEQUENCE [LARGE SCALE GENOMIC DNA]</scope>
    <source>
        <strain evidence="4">CBS 134.48</strain>
    </source>
</reference>
<dbReference type="AlphaFoldDB" id="A0A1L9MTH3"/>
<feature type="transmembrane region" description="Helical" evidence="2">
    <location>
        <begin position="17"/>
        <end position="37"/>
    </location>
</feature>
<evidence type="ECO:0000313" key="4">
    <source>
        <dbReference type="Proteomes" id="UP000184304"/>
    </source>
</evidence>
<dbReference type="EMBL" id="KV878207">
    <property type="protein sequence ID" value="OJI80162.1"/>
    <property type="molecule type" value="Genomic_DNA"/>
</dbReference>
<evidence type="ECO:0000313" key="3">
    <source>
        <dbReference type="EMBL" id="OJI80162.1"/>
    </source>
</evidence>
<evidence type="ECO:0000256" key="1">
    <source>
        <dbReference type="SAM" id="MobiDB-lite"/>
    </source>
</evidence>
<name>A0A1L9MTH3_ASPTC</name>
<keyword evidence="2" id="KW-0812">Transmembrane</keyword>
<accession>A0A1L9MTH3</accession>
<gene>
    <name evidence="3" type="ORF">ASPTUDRAFT_841524</name>
</gene>
<sequence length="93" mass="10534">MTPGLISIQLDSYLTQYLLLLLLFAFYVYSCFSDIALDSNAATHRGRAQQRRRFRLHGLEPRSMLTSNTPTLSPHIGRGRPSIPSSIWPSENL</sequence>
<evidence type="ECO:0000256" key="2">
    <source>
        <dbReference type="SAM" id="Phobius"/>
    </source>
</evidence>
<dbReference type="Proteomes" id="UP000184304">
    <property type="component" value="Unassembled WGS sequence"/>
</dbReference>
<protein>
    <submittedName>
        <fullName evidence="3">Uncharacterized protein</fullName>
    </submittedName>
</protein>
<keyword evidence="4" id="KW-1185">Reference proteome</keyword>
<keyword evidence="2" id="KW-0472">Membrane</keyword>
<proteinExistence type="predicted"/>
<feature type="compositionally biased region" description="Polar residues" evidence="1">
    <location>
        <begin position="83"/>
        <end position="93"/>
    </location>
</feature>
<keyword evidence="2" id="KW-1133">Transmembrane helix</keyword>